<accession>C2MDZ4</accession>
<dbReference type="Gene3D" id="3.80.10.10">
    <property type="entry name" value="Ribonuclease Inhibitor"/>
    <property type="match status" value="1"/>
</dbReference>
<dbReference type="PANTHER" id="PTHR47566">
    <property type="match status" value="1"/>
</dbReference>
<dbReference type="OrthoDB" id="1014791at2"/>
<keyword evidence="1" id="KW-0433">Leucine-rich repeat</keyword>
<dbReference type="InterPro" id="IPR032675">
    <property type="entry name" value="LRR_dom_sf"/>
</dbReference>
<sequence>MKQSNQQIFLHALGVSFFLVMLWSSLTLSAQQTNYSVTFTTAKQVGEQIEFGYIAKSVNQLTIDGIKEQPSKLNSGSVKYTLTKQEITIRGELSYLFVSDAMLTKLDVTQMPSLENLNCSKNQLTTLDLSRCVKLKSILCFSNDITQIKGLSSATQLQRLLCNENALSTLDLPRSTALSTLDCAQNYLSALDLSKAPNLKTLTCSKNQIATLDLSQTPNLVALSCGDNMLKGLDLSGVKSLSYLECPRNQIKGISMTHLMSTLPTPTQEGRLILVSSRKANQDNEATKADVANARSRNWKVLNDNQEEYEGIAETFAVTLVTGDGGTAKIEGAKDLAKVTEGTQLTVIATPQTGFELDKIMAGSEDITTSKQFVVKQATKVQVSFKKKPITPEPKKTFAVTLVTGDGGTAKIEGTKDLAKVTEGTQLTVIATPQTGFELDKIMAGSEDITTSKQFVVKQATKVQVSFKKSTAITDVASAQLQIYPNPTTQELHIAGVAPHLPLTLYNVAGEASAVARSDSQGVAEMDLSHLPAGIYLLQISGELHRIVLQNR</sequence>
<evidence type="ECO:0000256" key="2">
    <source>
        <dbReference type="ARBA" id="ARBA00022737"/>
    </source>
</evidence>
<dbReference type="GO" id="GO:0035591">
    <property type="term" value="F:signaling adaptor activity"/>
    <property type="evidence" value="ECO:0007669"/>
    <property type="project" value="TreeGrafter"/>
</dbReference>
<dbReference type="PANTHER" id="PTHR47566:SF1">
    <property type="entry name" value="PROTEIN NUD1"/>
    <property type="match status" value="1"/>
</dbReference>
<organism evidence="5 6">
    <name type="scientific">Porphyromonas uenonis 60-3</name>
    <dbReference type="NCBI Taxonomy" id="596327"/>
    <lineage>
        <taxon>Bacteria</taxon>
        <taxon>Pseudomonadati</taxon>
        <taxon>Bacteroidota</taxon>
        <taxon>Bacteroidia</taxon>
        <taxon>Bacteroidales</taxon>
        <taxon>Porphyromonadaceae</taxon>
        <taxon>Porphyromonas</taxon>
    </lineage>
</organism>
<evidence type="ECO:0000313" key="6">
    <source>
        <dbReference type="Proteomes" id="UP000003303"/>
    </source>
</evidence>
<evidence type="ECO:0000259" key="4">
    <source>
        <dbReference type="Pfam" id="PF18998"/>
    </source>
</evidence>
<name>C2MDZ4_9PORP</name>
<dbReference type="eggNOG" id="COG4886">
    <property type="taxonomic scope" value="Bacteria"/>
</dbReference>
<evidence type="ECO:0000259" key="3">
    <source>
        <dbReference type="Pfam" id="PF18962"/>
    </source>
</evidence>
<gene>
    <name evidence="5" type="ORF">PORUE0001_0501</name>
</gene>
<dbReference type="Proteomes" id="UP000003303">
    <property type="component" value="Unassembled WGS sequence"/>
</dbReference>
<keyword evidence="6" id="KW-1185">Reference proteome</keyword>
<dbReference type="Pfam" id="PF18962">
    <property type="entry name" value="Por_Secre_tail"/>
    <property type="match status" value="1"/>
</dbReference>
<dbReference type="AlphaFoldDB" id="C2MDZ4"/>
<dbReference type="InterPro" id="IPR052574">
    <property type="entry name" value="CDIRP"/>
</dbReference>
<protein>
    <submittedName>
        <fullName evidence="5">Leucine Rich Repeat protein</fullName>
    </submittedName>
</protein>
<comment type="caution">
    <text evidence="5">The sequence shown here is derived from an EMBL/GenBank/DDBJ whole genome shotgun (WGS) entry which is preliminary data.</text>
</comment>
<feature type="domain" description="Bacterial repeat" evidence="4">
    <location>
        <begin position="318"/>
        <end position="388"/>
    </location>
</feature>
<dbReference type="EMBL" id="ACLR01000220">
    <property type="protein sequence ID" value="EEK16054.1"/>
    <property type="molecule type" value="Genomic_DNA"/>
</dbReference>
<proteinExistence type="predicted"/>
<feature type="domain" description="Secretion system C-terminal sorting" evidence="3">
    <location>
        <begin position="483"/>
        <end position="544"/>
    </location>
</feature>
<dbReference type="STRING" id="596327.PORUE0001_0501"/>
<dbReference type="eggNOG" id="COG3209">
    <property type="taxonomic scope" value="Bacteria"/>
</dbReference>
<evidence type="ECO:0000313" key="5">
    <source>
        <dbReference type="EMBL" id="EEK16054.1"/>
    </source>
</evidence>
<dbReference type="NCBIfam" id="TIGR04183">
    <property type="entry name" value="Por_Secre_tail"/>
    <property type="match status" value="1"/>
</dbReference>
<reference evidence="5 6" key="1">
    <citation type="submission" date="2009-04" db="EMBL/GenBank/DDBJ databases">
        <authorList>
            <person name="Sebastian Y."/>
            <person name="Madupu R."/>
            <person name="Durkin A.S."/>
            <person name="Torralba M."/>
            <person name="Methe B."/>
            <person name="Sutton G.G."/>
            <person name="Strausberg R.L."/>
            <person name="Nelson K.E."/>
        </authorList>
    </citation>
    <scope>NUCLEOTIDE SEQUENCE [LARGE SCALE GENOMIC DNA]</scope>
    <source>
        <strain evidence="5 6">60-3</strain>
    </source>
</reference>
<evidence type="ECO:0000256" key="1">
    <source>
        <dbReference type="ARBA" id="ARBA00022614"/>
    </source>
</evidence>
<keyword evidence="2" id="KW-0677">Repeat</keyword>
<dbReference type="Pfam" id="PF18998">
    <property type="entry name" value="Flg_new_2"/>
    <property type="match status" value="2"/>
</dbReference>
<dbReference type="InterPro" id="IPR026444">
    <property type="entry name" value="Secre_tail"/>
</dbReference>
<dbReference type="SUPFAM" id="SSF52058">
    <property type="entry name" value="L domain-like"/>
    <property type="match status" value="1"/>
</dbReference>
<dbReference type="RefSeq" id="WP_007366072.1">
    <property type="nucleotide sequence ID" value="NZ_ACLR01000220.1"/>
</dbReference>
<feature type="domain" description="Bacterial repeat" evidence="4">
    <location>
        <begin position="400"/>
        <end position="470"/>
    </location>
</feature>
<dbReference type="InterPro" id="IPR044060">
    <property type="entry name" value="Bacterial_rp_domain"/>
</dbReference>